<evidence type="ECO:0000256" key="1">
    <source>
        <dbReference type="SAM" id="MobiDB-lite"/>
    </source>
</evidence>
<dbReference type="EMBL" id="SRLO01000006">
    <property type="protein sequence ID" value="TNN88327.1"/>
    <property type="molecule type" value="Genomic_DNA"/>
</dbReference>
<feature type="compositionally biased region" description="Polar residues" evidence="1">
    <location>
        <begin position="292"/>
        <end position="305"/>
    </location>
</feature>
<evidence type="ECO:0000313" key="3">
    <source>
        <dbReference type="Proteomes" id="UP000314294"/>
    </source>
</evidence>
<feature type="region of interest" description="Disordered" evidence="1">
    <location>
        <begin position="219"/>
        <end position="247"/>
    </location>
</feature>
<organism evidence="2 3">
    <name type="scientific">Liparis tanakae</name>
    <name type="common">Tanaka's snailfish</name>
    <dbReference type="NCBI Taxonomy" id="230148"/>
    <lineage>
        <taxon>Eukaryota</taxon>
        <taxon>Metazoa</taxon>
        <taxon>Chordata</taxon>
        <taxon>Craniata</taxon>
        <taxon>Vertebrata</taxon>
        <taxon>Euteleostomi</taxon>
        <taxon>Actinopterygii</taxon>
        <taxon>Neopterygii</taxon>
        <taxon>Teleostei</taxon>
        <taxon>Neoteleostei</taxon>
        <taxon>Acanthomorphata</taxon>
        <taxon>Eupercaria</taxon>
        <taxon>Perciformes</taxon>
        <taxon>Cottioidei</taxon>
        <taxon>Cottales</taxon>
        <taxon>Liparidae</taxon>
        <taxon>Liparis</taxon>
    </lineage>
</organism>
<dbReference type="AlphaFoldDB" id="A0A4Z2JEC7"/>
<keyword evidence="3" id="KW-1185">Reference proteome</keyword>
<reference evidence="2 3" key="1">
    <citation type="submission" date="2019-03" db="EMBL/GenBank/DDBJ databases">
        <title>First draft genome of Liparis tanakae, snailfish: a comprehensive survey of snailfish specific genes.</title>
        <authorList>
            <person name="Kim W."/>
            <person name="Song I."/>
            <person name="Jeong J.-H."/>
            <person name="Kim D."/>
            <person name="Kim S."/>
            <person name="Ryu S."/>
            <person name="Song J.Y."/>
            <person name="Lee S.K."/>
        </authorList>
    </citation>
    <scope>NUCLEOTIDE SEQUENCE [LARGE SCALE GENOMIC DNA]</scope>
    <source>
        <tissue evidence="2">Muscle</tissue>
    </source>
</reference>
<protein>
    <submittedName>
        <fullName evidence="2">Uncharacterized protein</fullName>
    </submittedName>
</protein>
<dbReference type="Proteomes" id="UP000314294">
    <property type="component" value="Unassembled WGS sequence"/>
</dbReference>
<accession>A0A4Z2JEC7</accession>
<comment type="caution">
    <text evidence="2">The sequence shown here is derived from an EMBL/GenBank/DDBJ whole genome shotgun (WGS) entry which is preliminary data.</text>
</comment>
<feature type="compositionally biased region" description="Pro residues" evidence="1">
    <location>
        <begin position="224"/>
        <end position="233"/>
    </location>
</feature>
<gene>
    <name evidence="2" type="ORF">EYF80_001543</name>
</gene>
<sequence>MKGQESLKNVERFPGDTNEKLSEMWGGIELKGQLLREIPPVAFGAIDKESLANDSSPVSGKSSAWLTSADSKRQLLKVKRDRKSSKDCCVWKGDRLLVRSQWITMSPPICSGWQEGTGPRHITCQPGFGLPPDPVIITLTCWEQKAARMQLLQPRSWRTKKQIQFSENNEDDGNLQARFFIFISRAALTFKALAVEEGRPIRYLIHPGPVYFDSTTAARVPLSKTPPPPPNPSPQNKLHNSGLSGDTRRRRAFPRLTDAFHPPRRFTAASTCREELIGVASFSDASKGGRDNTVSAPPQISCTRV</sequence>
<evidence type="ECO:0000313" key="2">
    <source>
        <dbReference type="EMBL" id="TNN88327.1"/>
    </source>
</evidence>
<name>A0A4Z2JEC7_9TELE</name>
<feature type="region of interest" description="Disordered" evidence="1">
    <location>
        <begin position="283"/>
        <end position="305"/>
    </location>
</feature>
<proteinExistence type="predicted"/>